<evidence type="ECO:0000256" key="4">
    <source>
        <dbReference type="ARBA" id="ARBA00022692"/>
    </source>
</evidence>
<keyword evidence="6 8" id="KW-0472">Membrane</keyword>
<keyword evidence="4 8" id="KW-0812">Transmembrane</keyword>
<feature type="transmembrane region" description="Helical" evidence="8">
    <location>
        <begin position="72"/>
        <end position="91"/>
    </location>
</feature>
<feature type="transmembrane region" description="Helical" evidence="8">
    <location>
        <begin position="266"/>
        <end position="289"/>
    </location>
</feature>
<keyword evidence="10" id="KW-1185">Reference proteome</keyword>
<organism evidence="9 10">
    <name type="scientific">Endobacter medicaginis</name>
    <dbReference type="NCBI Taxonomy" id="1181271"/>
    <lineage>
        <taxon>Bacteria</taxon>
        <taxon>Pseudomonadati</taxon>
        <taxon>Pseudomonadota</taxon>
        <taxon>Alphaproteobacteria</taxon>
        <taxon>Acetobacterales</taxon>
        <taxon>Acetobacteraceae</taxon>
        <taxon>Endobacter</taxon>
    </lineage>
</organism>
<evidence type="ECO:0000256" key="1">
    <source>
        <dbReference type="ARBA" id="ARBA00004141"/>
    </source>
</evidence>
<evidence type="ECO:0000256" key="3">
    <source>
        <dbReference type="ARBA" id="ARBA00022448"/>
    </source>
</evidence>
<dbReference type="AlphaFoldDB" id="A0A839V0J5"/>
<dbReference type="Gene3D" id="1.20.1730.10">
    <property type="entry name" value="Sodium/glucose cotransporter"/>
    <property type="match status" value="1"/>
</dbReference>
<keyword evidence="3" id="KW-0813">Transport</keyword>
<evidence type="ECO:0000256" key="2">
    <source>
        <dbReference type="ARBA" id="ARBA00006434"/>
    </source>
</evidence>
<dbReference type="EMBL" id="JACHXV010000006">
    <property type="protein sequence ID" value="MBB3174074.1"/>
    <property type="molecule type" value="Genomic_DNA"/>
</dbReference>
<dbReference type="Proteomes" id="UP000557688">
    <property type="component" value="Unassembled WGS sequence"/>
</dbReference>
<dbReference type="InterPro" id="IPR050277">
    <property type="entry name" value="Sodium:Solute_Symporter"/>
</dbReference>
<feature type="transmembrane region" description="Helical" evidence="8">
    <location>
        <begin position="224"/>
        <end position="245"/>
    </location>
</feature>
<dbReference type="Pfam" id="PF00474">
    <property type="entry name" value="SSF"/>
    <property type="match status" value="1"/>
</dbReference>
<dbReference type="PANTHER" id="PTHR48086:SF8">
    <property type="entry name" value="MONOCARBOXYLIC ACID PERMEASE"/>
    <property type="match status" value="1"/>
</dbReference>
<proteinExistence type="inferred from homology"/>
<comment type="similarity">
    <text evidence="2 7">Belongs to the sodium:solute symporter (SSF) (TC 2.A.21) family.</text>
</comment>
<dbReference type="GO" id="GO:0022857">
    <property type="term" value="F:transmembrane transporter activity"/>
    <property type="evidence" value="ECO:0007669"/>
    <property type="project" value="InterPro"/>
</dbReference>
<dbReference type="GO" id="GO:0005886">
    <property type="term" value="C:plasma membrane"/>
    <property type="evidence" value="ECO:0007669"/>
    <property type="project" value="TreeGrafter"/>
</dbReference>
<comment type="caution">
    <text evidence="9">The sequence shown here is derived from an EMBL/GenBank/DDBJ whole genome shotgun (WGS) entry which is preliminary data.</text>
</comment>
<evidence type="ECO:0000256" key="8">
    <source>
        <dbReference type="SAM" id="Phobius"/>
    </source>
</evidence>
<accession>A0A839V0J5</accession>
<feature type="transmembrane region" description="Helical" evidence="8">
    <location>
        <begin position="409"/>
        <end position="430"/>
    </location>
</feature>
<dbReference type="PROSITE" id="PS50283">
    <property type="entry name" value="NA_SOLUT_SYMP_3"/>
    <property type="match status" value="1"/>
</dbReference>
<feature type="transmembrane region" description="Helical" evidence="8">
    <location>
        <begin position="155"/>
        <end position="175"/>
    </location>
</feature>
<name>A0A839V0J5_9PROT</name>
<feature type="transmembrane region" description="Helical" evidence="8">
    <location>
        <begin position="187"/>
        <end position="204"/>
    </location>
</feature>
<feature type="transmembrane region" description="Helical" evidence="8">
    <location>
        <begin position="122"/>
        <end position="149"/>
    </location>
</feature>
<evidence type="ECO:0000256" key="6">
    <source>
        <dbReference type="ARBA" id="ARBA00023136"/>
    </source>
</evidence>
<dbReference type="RefSeq" id="WP_183275121.1">
    <property type="nucleotide sequence ID" value="NZ_JACHXV010000006.1"/>
</dbReference>
<keyword evidence="5 8" id="KW-1133">Transmembrane helix</keyword>
<evidence type="ECO:0000313" key="9">
    <source>
        <dbReference type="EMBL" id="MBB3174074.1"/>
    </source>
</evidence>
<comment type="subcellular location">
    <subcellularLocation>
        <location evidence="1">Membrane</location>
        <topology evidence="1">Multi-pass membrane protein</topology>
    </subcellularLocation>
</comment>
<gene>
    <name evidence="9" type="ORF">FHR90_001910</name>
</gene>
<reference evidence="9 10" key="1">
    <citation type="submission" date="2020-08" db="EMBL/GenBank/DDBJ databases">
        <title>Genomic Encyclopedia of Type Strains, Phase III (KMG-III): the genomes of soil and plant-associated and newly described type strains.</title>
        <authorList>
            <person name="Whitman W."/>
        </authorList>
    </citation>
    <scope>NUCLEOTIDE SEQUENCE [LARGE SCALE GENOMIC DNA]</scope>
    <source>
        <strain evidence="9 10">CECT 8088</strain>
    </source>
</reference>
<feature type="transmembrane region" description="Helical" evidence="8">
    <location>
        <begin position="436"/>
        <end position="454"/>
    </location>
</feature>
<feature type="transmembrane region" description="Helical" evidence="8">
    <location>
        <begin position="383"/>
        <end position="402"/>
    </location>
</feature>
<dbReference type="InterPro" id="IPR001734">
    <property type="entry name" value="Na/solute_symporter"/>
</dbReference>
<evidence type="ECO:0000313" key="10">
    <source>
        <dbReference type="Proteomes" id="UP000557688"/>
    </source>
</evidence>
<sequence>MTAAVFVLLIALAMAASLWGGRGGAHQKPEDFFVASGRFGSLLFFVLAVGETYSIATILGVPSGVYAHGTGFLAWFLGYILLAFPVGYFLYPAIWRAGRRHGAVTLPDLFGRHFRSRALERIVALNCIAFLLPLGVLQFVGLGTVLAALHLTVPPLALLGIAGALVFAMVAVSGIRGPAQVAVLKDALMLLAVVATGGAAIAWASGQGDGPAHAASPPPPAPTAWPVDIFAMSTIVLQAIGFCLVPQTVAAVFTARSAATLRRAQCAMPLYMLMFPLLVAIATVARHLPSAPADANAVFVTLAGALLPPWAFGLVLAGATLSALVVLAGICLALGPLVARNILPGLDGDAQRRAAKMVMALYLLASIWGAARFHGLMVSINNLFYFGITQTFPGLVALLAGWRVRASAIVIALLAGDALAIWLYEAAIGLGGVNPGLVGLGLNAAILGLLSRLWPARSPP</sequence>
<evidence type="ECO:0000256" key="7">
    <source>
        <dbReference type="RuleBase" id="RU362091"/>
    </source>
</evidence>
<dbReference type="PANTHER" id="PTHR48086">
    <property type="entry name" value="SODIUM/PROLINE SYMPORTER-RELATED"/>
    <property type="match status" value="1"/>
</dbReference>
<dbReference type="InterPro" id="IPR038377">
    <property type="entry name" value="Na/Glc_symporter_sf"/>
</dbReference>
<evidence type="ECO:0000256" key="5">
    <source>
        <dbReference type="ARBA" id="ARBA00022989"/>
    </source>
</evidence>
<feature type="transmembrane region" description="Helical" evidence="8">
    <location>
        <begin position="354"/>
        <end position="371"/>
    </location>
</feature>
<protein>
    <submittedName>
        <fullName evidence="9">SSS family solute:Na+ symporter</fullName>
    </submittedName>
</protein>